<accession>A0A2T9JDP0</accession>
<dbReference type="Pfam" id="PF07745">
    <property type="entry name" value="Glyco_hydro_53"/>
    <property type="match status" value="1"/>
</dbReference>
<feature type="signal peptide" evidence="6">
    <location>
        <begin position="1"/>
        <end position="26"/>
    </location>
</feature>
<comment type="catalytic activity">
    <reaction evidence="1 6">
        <text>The enzyme specifically hydrolyzes (1-&gt;4)-beta-D-galactosidic linkages in type I arabinogalactans.</text>
        <dbReference type="EC" id="3.2.1.89"/>
    </reaction>
</comment>
<evidence type="ECO:0000313" key="7">
    <source>
        <dbReference type="EMBL" id="PVM81006.1"/>
    </source>
</evidence>
<dbReference type="InterPro" id="IPR017853">
    <property type="entry name" value="GH"/>
</dbReference>
<dbReference type="Proteomes" id="UP000244913">
    <property type="component" value="Unassembled WGS sequence"/>
</dbReference>
<dbReference type="EMBL" id="QDKP01000040">
    <property type="protein sequence ID" value="PVM81006.1"/>
    <property type="molecule type" value="Genomic_DNA"/>
</dbReference>
<evidence type="ECO:0000256" key="1">
    <source>
        <dbReference type="ARBA" id="ARBA00001695"/>
    </source>
</evidence>
<reference evidence="7 8" key="1">
    <citation type="submission" date="2018-04" db="EMBL/GenBank/DDBJ databases">
        <title>The genome sequence of Caulobacter sp. 736.</title>
        <authorList>
            <person name="Gao J."/>
            <person name="Sun J."/>
        </authorList>
    </citation>
    <scope>NUCLEOTIDE SEQUENCE [LARGE SCALE GENOMIC DNA]</scope>
    <source>
        <strain evidence="7 8">736</strain>
    </source>
</reference>
<dbReference type="PROSITE" id="PS51318">
    <property type="entry name" value="TAT"/>
    <property type="match status" value="1"/>
</dbReference>
<dbReference type="InterPro" id="IPR011683">
    <property type="entry name" value="Glyco_hydro_53"/>
</dbReference>
<evidence type="ECO:0000313" key="8">
    <source>
        <dbReference type="Proteomes" id="UP000244913"/>
    </source>
</evidence>
<dbReference type="RefSeq" id="WP_116568115.1">
    <property type="nucleotide sequence ID" value="NZ_QDKP01000040.1"/>
</dbReference>
<dbReference type="EC" id="3.2.1.89" evidence="3 6"/>
<comment type="similarity">
    <text evidence="2 6">Belongs to the glycosyl hydrolase 53 family.</text>
</comment>
<proteinExistence type="inferred from homology"/>
<keyword evidence="6" id="KW-0732">Signal</keyword>
<evidence type="ECO:0000256" key="2">
    <source>
        <dbReference type="ARBA" id="ARBA00010687"/>
    </source>
</evidence>
<comment type="caution">
    <text evidence="7">The sequence shown here is derived from an EMBL/GenBank/DDBJ whole genome shotgun (WGS) entry which is preliminary data.</text>
</comment>
<organism evidence="7 8">
    <name type="scientific">Caulobacter radicis</name>
    <dbReference type="NCBI Taxonomy" id="2172650"/>
    <lineage>
        <taxon>Bacteria</taxon>
        <taxon>Pseudomonadati</taxon>
        <taxon>Pseudomonadota</taxon>
        <taxon>Alphaproteobacteria</taxon>
        <taxon>Caulobacterales</taxon>
        <taxon>Caulobacteraceae</taxon>
        <taxon>Caulobacter</taxon>
    </lineage>
</organism>
<dbReference type="PANTHER" id="PTHR34983">
    <property type="entry name" value="ARABINOGALACTAN ENDO-BETA-1,4-GALACTANASE A"/>
    <property type="match status" value="1"/>
</dbReference>
<feature type="chain" id="PRO_5015374082" description="Arabinogalactan endo-beta-1,4-galactanase" evidence="6">
    <location>
        <begin position="27"/>
        <end position="408"/>
    </location>
</feature>
<keyword evidence="5 6" id="KW-0326">Glycosidase</keyword>
<dbReference type="Gene3D" id="3.20.20.80">
    <property type="entry name" value="Glycosidases"/>
    <property type="match status" value="1"/>
</dbReference>
<sequence length="408" mass="44260">MTLDRRAFAAGLTALPLLSAAPTALAAAPISKNGGARPGPFLLGADITWIPQDEADGAQFFANGRRQDILAILDGAGFNAIKIRVFVNPENGYSTQRKTDPWAGLAQTVAMARRIKAAGMHLTISFHYSDTWADPQKQGKPAAWKDLPFDALVKAVGDHTRQVLGALVKAGARPDMVVIGNEITFGTLWPDGRVPLPVPTGNPATDAVHLSVPDAGGFDKLARLLSAGLDASRETVPGVKTSLHNHLGRHWTIVSHWMDSLLARGVRFDATGFSCYQQAAEGDWANTFARFGERYRDHGFYVAEYSSRKRYVNDLVFDAPGQRGWGTFIWEPTRHQEAIFDQDGKNAGEGPRPNLLSQGVNAAEAPGAQIAGAPPPHPEKTEHGGRYDANAFMELYRQMARDYGLRKG</sequence>
<dbReference type="GO" id="GO:0015926">
    <property type="term" value="F:glucosidase activity"/>
    <property type="evidence" value="ECO:0007669"/>
    <property type="project" value="InterPro"/>
</dbReference>
<protein>
    <recommendedName>
        <fullName evidence="3 6">Arabinogalactan endo-beta-1,4-galactanase</fullName>
        <ecNumber evidence="3 6">3.2.1.89</ecNumber>
    </recommendedName>
</protein>
<evidence type="ECO:0000256" key="4">
    <source>
        <dbReference type="ARBA" id="ARBA00022801"/>
    </source>
</evidence>
<name>A0A2T9JDP0_9CAUL</name>
<dbReference type="SUPFAM" id="SSF51445">
    <property type="entry name" value="(Trans)glycosidases"/>
    <property type="match status" value="1"/>
</dbReference>
<dbReference type="AlphaFoldDB" id="A0A2T9JDP0"/>
<dbReference type="GO" id="GO:0045490">
    <property type="term" value="P:pectin catabolic process"/>
    <property type="evidence" value="ECO:0007669"/>
    <property type="project" value="TreeGrafter"/>
</dbReference>
<dbReference type="InterPro" id="IPR006311">
    <property type="entry name" value="TAT_signal"/>
</dbReference>
<evidence type="ECO:0000256" key="3">
    <source>
        <dbReference type="ARBA" id="ARBA00012556"/>
    </source>
</evidence>
<dbReference type="GO" id="GO:0031218">
    <property type="term" value="F:arabinogalactan endo-1,4-beta-galactosidase activity"/>
    <property type="evidence" value="ECO:0007669"/>
    <property type="project" value="UniProtKB-EC"/>
</dbReference>
<gene>
    <name evidence="7" type="ORF">DDF65_13850</name>
</gene>
<keyword evidence="4 6" id="KW-0378">Hydrolase</keyword>
<dbReference type="PANTHER" id="PTHR34983:SF1">
    <property type="entry name" value="ARABINOGALACTAN ENDO-BETA-1,4-GALACTANASE A"/>
    <property type="match status" value="1"/>
</dbReference>
<keyword evidence="8" id="KW-1185">Reference proteome</keyword>
<evidence type="ECO:0000256" key="5">
    <source>
        <dbReference type="ARBA" id="ARBA00023295"/>
    </source>
</evidence>
<evidence type="ECO:0000256" key="6">
    <source>
        <dbReference type="RuleBase" id="RU361192"/>
    </source>
</evidence>